<evidence type="ECO:0000313" key="2">
    <source>
        <dbReference type="Proteomes" id="UP000193067"/>
    </source>
</evidence>
<dbReference type="AlphaFoldDB" id="A0A1Y2J597"/>
<reference evidence="1 2" key="1">
    <citation type="journal article" date="2015" name="Biotechnol. Biofuels">
        <title>Enhanced degradation of softwood versus hardwood by the white-rot fungus Pycnoporus coccineus.</title>
        <authorList>
            <person name="Couturier M."/>
            <person name="Navarro D."/>
            <person name="Chevret D."/>
            <person name="Henrissat B."/>
            <person name="Piumi F."/>
            <person name="Ruiz-Duenas F.J."/>
            <person name="Martinez A.T."/>
            <person name="Grigoriev I.V."/>
            <person name="Riley R."/>
            <person name="Lipzen A."/>
            <person name="Berrin J.G."/>
            <person name="Master E.R."/>
            <person name="Rosso M.N."/>
        </authorList>
    </citation>
    <scope>NUCLEOTIDE SEQUENCE [LARGE SCALE GENOMIC DNA]</scope>
    <source>
        <strain evidence="1 2">BRFM310</strain>
    </source>
</reference>
<gene>
    <name evidence="1" type="ORF">PYCCODRAFT_383236</name>
</gene>
<dbReference type="Proteomes" id="UP000193067">
    <property type="component" value="Unassembled WGS sequence"/>
</dbReference>
<evidence type="ECO:0000313" key="1">
    <source>
        <dbReference type="EMBL" id="OSD08073.1"/>
    </source>
</evidence>
<name>A0A1Y2J597_TRAC3</name>
<organism evidence="1 2">
    <name type="scientific">Trametes coccinea (strain BRFM310)</name>
    <name type="common">Pycnoporus coccineus</name>
    <dbReference type="NCBI Taxonomy" id="1353009"/>
    <lineage>
        <taxon>Eukaryota</taxon>
        <taxon>Fungi</taxon>
        <taxon>Dikarya</taxon>
        <taxon>Basidiomycota</taxon>
        <taxon>Agaricomycotina</taxon>
        <taxon>Agaricomycetes</taxon>
        <taxon>Polyporales</taxon>
        <taxon>Polyporaceae</taxon>
        <taxon>Trametes</taxon>
    </lineage>
</organism>
<protein>
    <submittedName>
        <fullName evidence="1">Uncharacterized protein</fullName>
    </submittedName>
</protein>
<proteinExistence type="predicted"/>
<sequence>MRQCWPTQLLNLWSCSPPIMMGEHDSDTPWDGDHRALGWRFIRLPSRRARYGTSSDVVGIHIHLLLRDLQLAEFTISSVMSSPLRRHRGVSSNVRGCRGGPLRRTRDHVPRKQYRNTALARETCLPAVFLSTTTFLPMVRLTLFTISARESVTWTSSSRVPDSLKNPYHTVGVSCLHD</sequence>
<keyword evidence="2" id="KW-1185">Reference proteome</keyword>
<dbReference type="EMBL" id="KZ084087">
    <property type="protein sequence ID" value="OSD08073.1"/>
    <property type="molecule type" value="Genomic_DNA"/>
</dbReference>
<accession>A0A1Y2J597</accession>